<keyword evidence="3" id="KW-0119">Carbohydrate metabolism</keyword>
<dbReference type="PANTHER" id="PTHR43103">
    <property type="entry name" value="NUCLEOSIDE-DIPHOSPHATE-SUGAR EPIMERASE"/>
    <property type="match status" value="1"/>
</dbReference>
<evidence type="ECO:0000256" key="3">
    <source>
        <dbReference type="ARBA" id="ARBA00023277"/>
    </source>
</evidence>
<dbReference type="PANTHER" id="PTHR43103:SF3">
    <property type="entry name" value="ADP-L-GLYCERO-D-MANNO-HEPTOSE-6-EPIMERASE"/>
    <property type="match status" value="1"/>
</dbReference>
<comment type="caution">
    <text evidence="5">The sequence shown here is derived from an EMBL/GenBank/DDBJ whole genome shotgun (WGS) entry which is preliminary data.</text>
</comment>
<dbReference type="EC" id="5.1.3.20" evidence="5"/>
<evidence type="ECO:0000256" key="1">
    <source>
        <dbReference type="ARBA" id="ARBA00022857"/>
    </source>
</evidence>
<gene>
    <name evidence="5" type="primary">rfaD</name>
    <name evidence="5" type="ORF">LEP1GSC116_2496</name>
</gene>
<sequence>MNSMAKRKCIVTGGAGLIGSNLVQELNRLGIDDILVVDHLGTSSKWKNLVGKRYSDYLEKKTFLEHTTRNFLLKDYDILFHLGACSSTTETDASYLVENNFEYTKLLAEESLKNGVRFVYASSAATYGDGANGYDDKTPIDLLKPLNMYGYSKHMFDLYAQRRGFLNRITGIKYFNVFGYGEGHKGDMRSVVLKGYEQIKKEGKIRLFKSYKPEYKDGEQKRDFLYAKDAAKITAYLAFGDHNGIYNLGRGIAETWNDLVFAIFDTLKLSINIEYIEMPETLKSKYQYYTCADTTKLLKTGYSEGFTQLKDAVSEYVTLLDEEEGT</sequence>
<keyword evidence="2 5" id="KW-0413">Isomerase</keyword>
<dbReference type="Gene3D" id="3.90.25.10">
    <property type="entry name" value="UDP-galactose 4-epimerase, domain 1"/>
    <property type="match status" value="1"/>
</dbReference>
<evidence type="ECO:0000259" key="4">
    <source>
        <dbReference type="Pfam" id="PF01370"/>
    </source>
</evidence>
<name>M6RV88_LEPIR</name>
<dbReference type="AlphaFoldDB" id="M6RV88"/>
<dbReference type="CDD" id="cd05248">
    <property type="entry name" value="ADP_GME_SDR_e"/>
    <property type="match status" value="1"/>
</dbReference>
<dbReference type="Gene3D" id="3.40.50.720">
    <property type="entry name" value="NAD(P)-binding Rossmann-like Domain"/>
    <property type="match status" value="1"/>
</dbReference>
<dbReference type="Proteomes" id="UP000012092">
    <property type="component" value="Unassembled WGS sequence"/>
</dbReference>
<reference evidence="5 6" key="1">
    <citation type="submission" date="2013-01" db="EMBL/GenBank/DDBJ databases">
        <authorList>
            <person name="Harkins D.M."/>
            <person name="Durkin A.S."/>
            <person name="Brinkac L.M."/>
            <person name="Haft D.H."/>
            <person name="Selengut J.D."/>
            <person name="Sanka R."/>
            <person name="DePew J."/>
            <person name="Purushe J."/>
            <person name="Picardeau M."/>
            <person name="Werts C."/>
            <person name="Goarant C."/>
            <person name="Vinetz J.M."/>
            <person name="Sutton G.G."/>
            <person name="Nierman W.C."/>
            <person name="Fouts D.E."/>
        </authorList>
    </citation>
    <scope>NUCLEOTIDE SEQUENCE [LARGE SCALE GENOMIC DNA]</scope>
    <source>
        <strain evidence="5 6">Verdun HP</strain>
    </source>
</reference>
<evidence type="ECO:0000313" key="6">
    <source>
        <dbReference type="Proteomes" id="UP000012092"/>
    </source>
</evidence>
<dbReference type="GO" id="GO:0008712">
    <property type="term" value="F:ADP-glyceromanno-heptose 6-epimerase activity"/>
    <property type="evidence" value="ECO:0007669"/>
    <property type="project" value="UniProtKB-EC"/>
</dbReference>
<evidence type="ECO:0000256" key="2">
    <source>
        <dbReference type="ARBA" id="ARBA00023235"/>
    </source>
</evidence>
<evidence type="ECO:0000313" key="5">
    <source>
        <dbReference type="EMBL" id="EMO04743.1"/>
    </source>
</evidence>
<dbReference type="Pfam" id="PF01370">
    <property type="entry name" value="Epimerase"/>
    <property type="match status" value="1"/>
</dbReference>
<keyword evidence="1" id="KW-0521">NADP</keyword>
<feature type="domain" description="NAD-dependent epimerase/dehydratase" evidence="4">
    <location>
        <begin position="10"/>
        <end position="249"/>
    </location>
</feature>
<dbReference type="SUPFAM" id="SSF51735">
    <property type="entry name" value="NAD(P)-binding Rossmann-fold domains"/>
    <property type="match status" value="1"/>
</dbReference>
<dbReference type="EMBL" id="AHNZ02000587">
    <property type="protein sequence ID" value="EMO04743.1"/>
    <property type="molecule type" value="Genomic_DNA"/>
</dbReference>
<dbReference type="GO" id="GO:0005975">
    <property type="term" value="P:carbohydrate metabolic process"/>
    <property type="evidence" value="ECO:0007669"/>
    <property type="project" value="InterPro"/>
</dbReference>
<dbReference type="GO" id="GO:0050661">
    <property type="term" value="F:NADP binding"/>
    <property type="evidence" value="ECO:0007669"/>
    <property type="project" value="InterPro"/>
</dbReference>
<protein>
    <submittedName>
        <fullName evidence="5">ADP-glyceromanno-heptose 6-epimerase</fullName>
        <ecNumber evidence="5">5.1.3.20</ecNumber>
    </submittedName>
</protein>
<dbReference type="InterPro" id="IPR036291">
    <property type="entry name" value="NAD(P)-bd_dom_sf"/>
</dbReference>
<dbReference type="InterPro" id="IPR001509">
    <property type="entry name" value="Epimerase_deHydtase"/>
</dbReference>
<dbReference type="InterPro" id="IPR011912">
    <property type="entry name" value="Heptose_epim"/>
</dbReference>
<proteinExistence type="predicted"/>
<organism evidence="5 6">
    <name type="scientific">Leptospira interrogans serovar Icterohaemorrhagiae str. Verdun HP</name>
    <dbReference type="NCBI Taxonomy" id="1049910"/>
    <lineage>
        <taxon>Bacteria</taxon>
        <taxon>Pseudomonadati</taxon>
        <taxon>Spirochaetota</taxon>
        <taxon>Spirochaetia</taxon>
        <taxon>Leptospirales</taxon>
        <taxon>Leptospiraceae</taxon>
        <taxon>Leptospira</taxon>
    </lineage>
</organism>
<dbReference type="NCBIfam" id="TIGR02197">
    <property type="entry name" value="heptose_epim"/>
    <property type="match status" value="1"/>
</dbReference>
<accession>M6RV88</accession>